<keyword evidence="3" id="KW-0645">Protease</keyword>
<dbReference type="Proteomes" id="UP001140011">
    <property type="component" value="Unassembled WGS sequence"/>
</dbReference>
<evidence type="ECO:0000256" key="6">
    <source>
        <dbReference type="ARBA" id="ARBA00022824"/>
    </source>
</evidence>
<dbReference type="PANTHER" id="PTHR13046">
    <property type="entry name" value="PROTEASE U48 CAAX PRENYL PROTEASE RCE1"/>
    <property type="match status" value="1"/>
</dbReference>
<dbReference type="GO" id="GO:0004222">
    <property type="term" value="F:metalloendopeptidase activity"/>
    <property type="evidence" value="ECO:0007669"/>
    <property type="project" value="InterPro"/>
</dbReference>
<dbReference type="GO" id="GO:0005789">
    <property type="term" value="C:endoplasmic reticulum membrane"/>
    <property type="evidence" value="ECO:0007669"/>
    <property type="project" value="UniProtKB-SubCell"/>
</dbReference>
<evidence type="ECO:0000259" key="13">
    <source>
        <dbReference type="Pfam" id="PF02517"/>
    </source>
</evidence>
<reference evidence="14" key="1">
    <citation type="submission" date="2022-07" db="EMBL/GenBank/DDBJ databases">
        <title>Phylogenomic reconstructions and comparative analyses of Kickxellomycotina fungi.</title>
        <authorList>
            <person name="Reynolds N.K."/>
            <person name="Stajich J.E."/>
            <person name="Barry K."/>
            <person name="Grigoriev I.V."/>
            <person name="Crous P."/>
            <person name="Smith M.E."/>
        </authorList>
    </citation>
    <scope>NUCLEOTIDE SEQUENCE</scope>
    <source>
        <strain evidence="14">BCRC 34297</strain>
    </source>
</reference>
<dbReference type="EMBL" id="JANBUH010000425">
    <property type="protein sequence ID" value="KAJ2751272.1"/>
    <property type="molecule type" value="Genomic_DNA"/>
</dbReference>
<feature type="domain" description="CAAX prenyl protease 2/Lysostaphin resistance protein A-like" evidence="13">
    <location>
        <begin position="140"/>
        <end position="242"/>
    </location>
</feature>
<evidence type="ECO:0000256" key="3">
    <source>
        <dbReference type="ARBA" id="ARBA00022670"/>
    </source>
</evidence>
<dbReference type="OrthoDB" id="271604at2759"/>
<gene>
    <name evidence="14" type="ORF">GGI19_004591</name>
</gene>
<keyword evidence="8 11" id="KW-0472">Membrane</keyword>
<comment type="similarity">
    <text evidence="2">Belongs to the peptidase U48 family.</text>
</comment>
<feature type="transmembrane region" description="Helical" evidence="11">
    <location>
        <begin position="55"/>
        <end position="74"/>
    </location>
</feature>
<evidence type="ECO:0000256" key="4">
    <source>
        <dbReference type="ARBA" id="ARBA00022692"/>
    </source>
</evidence>
<feature type="transmembrane region" description="Helical" evidence="11">
    <location>
        <begin position="161"/>
        <end position="189"/>
    </location>
</feature>
<feature type="transmembrane region" description="Helical" evidence="11">
    <location>
        <begin position="257"/>
        <end position="274"/>
    </location>
</feature>
<dbReference type="PANTHER" id="PTHR13046:SF0">
    <property type="entry name" value="CAAX PRENYL PROTEASE 2"/>
    <property type="match status" value="1"/>
</dbReference>
<keyword evidence="12" id="KW-0732">Signal</keyword>
<feature type="transmembrane region" description="Helical" evidence="11">
    <location>
        <begin position="229"/>
        <end position="245"/>
    </location>
</feature>
<evidence type="ECO:0000313" key="15">
    <source>
        <dbReference type="Proteomes" id="UP001140011"/>
    </source>
</evidence>
<evidence type="ECO:0000313" key="14">
    <source>
        <dbReference type="EMBL" id="KAJ2751272.1"/>
    </source>
</evidence>
<dbReference type="EC" id="3.4.26.1" evidence="10"/>
<evidence type="ECO:0000256" key="12">
    <source>
        <dbReference type="SAM" id="SignalP"/>
    </source>
</evidence>
<name>A0A9W8L996_9FUNG</name>
<keyword evidence="6" id="KW-0256">Endoplasmic reticulum</keyword>
<dbReference type="GO" id="GO:0071586">
    <property type="term" value="P:CAAX-box protein processing"/>
    <property type="evidence" value="ECO:0007669"/>
    <property type="project" value="InterPro"/>
</dbReference>
<evidence type="ECO:0000256" key="8">
    <source>
        <dbReference type="ARBA" id="ARBA00023136"/>
    </source>
</evidence>
<dbReference type="Pfam" id="PF02517">
    <property type="entry name" value="Rce1-like"/>
    <property type="match status" value="1"/>
</dbReference>
<dbReference type="InterPro" id="IPR039731">
    <property type="entry name" value="Rce1"/>
</dbReference>
<sequence length="285" mass="31062">MTPNVAFAFAFALPLSLSLLHAALYVACIYAAVAIRPVDGGRDSPRVISRRMRGAAFATLTSLLATGFILCRWWHSAAALDWAAQMGLRPHAALASSVIALVLTCILYLGPLAVDHLDGVFAWDRLRLSLTQAVRDPVCWRNYVVGPATEELVFRSAVVPLWIAAGVSPTACILASPLVFAVAHVHHAVAMYWNGEKWTSVVVRMLVQLAYTEVFGCYAAALFLRTGSVAGPVVAHVVCNVMGLPDIQRIREHEYKYVLWVAHVVGLLGMVLLFEPMTRPGLFVK</sequence>
<keyword evidence="4 11" id="KW-0812">Transmembrane</keyword>
<comment type="caution">
    <text evidence="14">The sequence shown here is derived from an EMBL/GenBank/DDBJ whole genome shotgun (WGS) entry which is preliminary data.</text>
</comment>
<feature type="signal peptide" evidence="12">
    <location>
        <begin position="1"/>
        <end position="22"/>
    </location>
</feature>
<keyword evidence="15" id="KW-1185">Reference proteome</keyword>
<evidence type="ECO:0000256" key="10">
    <source>
        <dbReference type="ARBA" id="ARBA00049729"/>
    </source>
</evidence>
<feature type="chain" id="PRO_5040803595" description="intramembrane prenyl-peptidase Rce1" evidence="12">
    <location>
        <begin position="23"/>
        <end position="285"/>
    </location>
</feature>
<evidence type="ECO:0000256" key="1">
    <source>
        <dbReference type="ARBA" id="ARBA00004477"/>
    </source>
</evidence>
<protein>
    <recommendedName>
        <fullName evidence="10">intramembrane prenyl-peptidase Rce1</fullName>
        <ecNumber evidence="10">3.4.26.1</ecNumber>
    </recommendedName>
</protein>
<evidence type="ECO:0000256" key="7">
    <source>
        <dbReference type="ARBA" id="ARBA00022989"/>
    </source>
</evidence>
<comment type="catalytic activity">
    <reaction evidence="9">
        <text>Hydrolyzes the peptide bond -P2-(S-farnesyl or geranylgeranyl)C-P1'-P2'-P3'-COOH where P1' and P2' are amino acids with aliphatic sidechains and P3' is any C-terminal residue.</text>
        <dbReference type="EC" id="3.4.26.1"/>
    </reaction>
</comment>
<evidence type="ECO:0000256" key="5">
    <source>
        <dbReference type="ARBA" id="ARBA00022801"/>
    </source>
</evidence>
<dbReference type="AlphaFoldDB" id="A0A9W8L996"/>
<feature type="transmembrane region" description="Helical" evidence="11">
    <location>
        <begin position="94"/>
        <end position="114"/>
    </location>
</feature>
<evidence type="ECO:0000256" key="9">
    <source>
        <dbReference type="ARBA" id="ARBA00047280"/>
    </source>
</evidence>
<organism evidence="14 15">
    <name type="scientific">Coemansia pectinata</name>
    <dbReference type="NCBI Taxonomy" id="1052879"/>
    <lineage>
        <taxon>Eukaryota</taxon>
        <taxon>Fungi</taxon>
        <taxon>Fungi incertae sedis</taxon>
        <taxon>Zoopagomycota</taxon>
        <taxon>Kickxellomycotina</taxon>
        <taxon>Kickxellomycetes</taxon>
        <taxon>Kickxellales</taxon>
        <taxon>Kickxellaceae</taxon>
        <taxon>Coemansia</taxon>
    </lineage>
</organism>
<dbReference type="InterPro" id="IPR003675">
    <property type="entry name" value="Rce1/LyrA-like_dom"/>
</dbReference>
<evidence type="ECO:0000256" key="11">
    <source>
        <dbReference type="SAM" id="Phobius"/>
    </source>
</evidence>
<keyword evidence="7 11" id="KW-1133">Transmembrane helix</keyword>
<comment type="subcellular location">
    <subcellularLocation>
        <location evidence="1">Endoplasmic reticulum membrane</location>
        <topology evidence="1">Multi-pass membrane protein</topology>
    </subcellularLocation>
</comment>
<evidence type="ECO:0000256" key="2">
    <source>
        <dbReference type="ARBA" id="ARBA00006897"/>
    </source>
</evidence>
<accession>A0A9W8L996</accession>
<proteinExistence type="inferred from homology"/>
<keyword evidence="5" id="KW-0378">Hydrolase</keyword>